<dbReference type="InterPro" id="IPR027417">
    <property type="entry name" value="P-loop_NTPase"/>
</dbReference>
<feature type="compositionally biased region" description="Basic and acidic residues" evidence="8">
    <location>
        <begin position="703"/>
        <end position="721"/>
    </location>
</feature>
<dbReference type="GO" id="GO:0016787">
    <property type="term" value="F:hydrolase activity"/>
    <property type="evidence" value="ECO:0007669"/>
    <property type="project" value="UniProtKB-KW"/>
</dbReference>
<feature type="region of interest" description="Disordered" evidence="8">
    <location>
        <begin position="1"/>
        <end position="39"/>
    </location>
</feature>
<evidence type="ECO:0000259" key="9">
    <source>
        <dbReference type="PROSITE" id="PS51192"/>
    </source>
</evidence>
<feature type="domain" description="Helicase ATP-binding" evidence="9">
    <location>
        <begin position="109"/>
        <end position="277"/>
    </location>
</feature>
<evidence type="ECO:0000256" key="5">
    <source>
        <dbReference type="ARBA" id="ARBA00022806"/>
    </source>
</evidence>
<sequence>MNNALRDVRRGRGRGSTRGTSSRGAGGPRQKWRGRGRAFSPKPSQVFFVDESDDLCNLAFEQFELQNNSLSKSFEEINAAKELAGFDPSLGSIWIYPTNRPVRDYQFNIVQTALFHNTLVCLPTGLGKTFISAVVMYNFQRWYPRGLTVFMAPTRPLVTQQLDACHNTVGISPSKTIELTGHIAPIKRAKLWQEKTVFFLTPQVLLSDLERGHCRAEDIRLIVVDEAHKATGNHAYAQVISKVSATNPLFRVLALSATPGSDLAAVKQVFKNLLISRIELRTETSLDVLPYIHDKAIEKRVVNLDKSYLKSVYEQVVTVFQTYSGKLLKEGALTGRDGYSYTPYQLLTARDTFRKGMALKIPTFKKGFIENDFAICMSLAHAMGILLSHGLRTFFIYLQGVLNKEKGSPAVTAELKKNTKLQTLLNEIKDKLNISVANSTFEMDLGDKDGIFDEVSFSESRRNMGKDIDYTLSHPKLSILKDIVYQHFLAYAIKNDSTRVMIFSQYRDSVQEIGNMLNSLRPMVKPIVFVGQSSTGTTGKGLKQREQVQVVQRFREGGFNVLVSTCVGEEGLDIGEVDLIVCFDASSSPTRLMQRMGRTGANGRGQLYFYSQKERRKSFTQQSSISKSITDPQKLKPYLYKISPRMVPLGIEPTCFKMSILLSTEMSTRPEVVLPFDEDDEEFIDQNKEKVIEKPPVKKRKLKEAPSHTVTKEGDSHHQKLSETAVATEPISEMAEADYDQRAFDYGDEMSIYLASQPHAYQKESIFSSIFDMEPKPRSEWKECASWAKKTTVVLDDLMKNVSVGPESIILTENELADIELNLEVRKSFSANTSDYCACGNLMEQHSHIVRSSTPVNQLEQNPNKPELNIQKQVQAAQVGSLRKDSPHSSDGSAIFLPSPDSNKSGFLRRLLDQKTSTVVEPQPKIQKDRGFLNDISTKVLKPSVPSRPTSLQQSNIKKTVEEAIASVSKPPKKFIFKKKSPQPVSVALNYEKYVQPPIQEEETIETDFDSLSVAPPAFGTIQGISPIRRVAPEVPQDIFKSPHVPTAPKASRLTSLSTSTSNVSLALKPKGPSSKGRLSFVDESPPKSRRKKNPFIDNEAEESGNSSRDDDEFEDAFDASFVSLDESFGVTDTQQFRYLESVKDSIPAKFGRVETPLSPETSGVMDDRSGESFYEQDSICQDEVEYVDVGVFTQAMNAAQVDLMLNGTSEGLQTRRAKRAALNAAAIQVSSKQRRRVIMLDDSTDSGDDDFQ</sequence>
<dbReference type="InterPro" id="IPR039686">
    <property type="entry name" value="FANCM/Mph1-like_ID"/>
</dbReference>
<evidence type="ECO:0000313" key="12">
    <source>
        <dbReference type="Proteomes" id="UP000094527"/>
    </source>
</evidence>
<organism evidence="11 12">
    <name type="scientific">Orchesella cincta</name>
    <name type="common">Springtail</name>
    <name type="synonym">Podura cincta</name>
    <dbReference type="NCBI Taxonomy" id="48709"/>
    <lineage>
        <taxon>Eukaryota</taxon>
        <taxon>Metazoa</taxon>
        <taxon>Ecdysozoa</taxon>
        <taxon>Arthropoda</taxon>
        <taxon>Hexapoda</taxon>
        <taxon>Collembola</taxon>
        <taxon>Entomobryomorpha</taxon>
        <taxon>Entomobryoidea</taxon>
        <taxon>Orchesellidae</taxon>
        <taxon>Orchesellinae</taxon>
        <taxon>Orchesella</taxon>
    </lineage>
</organism>
<dbReference type="GO" id="GO:0000400">
    <property type="term" value="F:four-way junction DNA binding"/>
    <property type="evidence" value="ECO:0007669"/>
    <property type="project" value="TreeGrafter"/>
</dbReference>
<dbReference type="OrthoDB" id="6513042at2759"/>
<dbReference type="PANTHER" id="PTHR14025">
    <property type="entry name" value="FANCONI ANEMIA GROUP M FANCM FAMILY MEMBER"/>
    <property type="match status" value="1"/>
</dbReference>
<dbReference type="PROSITE" id="PS51194">
    <property type="entry name" value="HELICASE_CTER"/>
    <property type="match status" value="1"/>
</dbReference>
<dbReference type="GO" id="GO:0009378">
    <property type="term" value="F:four-way junction helicase activity"/>
    <property type="evidence" value="ECO:0007669"/>
    <property type="project" value="TreeGrafter"/>
</dbReference>
<dbReference type="SMART" id="SM00490">
    <property type="entry name" value="HELICc"/>
    <property type="match status" value="1"/>
</dbReference>
<evidence type="ECO:0000313" key="11">
    <source>
        <dbReference type="EMBL" id="ODM89935.1"/>
    </source>
</evidence>
<dbReference type="PROSITE" id="PS51192">
    <property type="entry name" value="HELICASE_ATP_BIND_1"/>
    <property type="match status" value="1"/>
</dbReference>
<protein>
    <submittedName>
        <fullName evidence="11">Fanconi anemia group M protein</fullName>
    </submittedName>
</protein>
<feature type="domain" description="Helicase C-terminal" evidence="10">
    <location>
        <begin position="483"/>
        <end position="643"/>
    </location>
</feature>
<evidence type="ECO:0000256" key="3">
    <source>
        <dbReference type="ARBA" id="ARBA00022741"/>
    </source>
</evidence>
<dbReference type="InterPro" id="IPR044749">
    <property type="entry name" value="FANCM_DEXDc"/>
</dbReference>
<evidence type="ECO:0000256" key="6">
    <source>
        <dbReference type="ARBA" id="ARBA00022840"/>
    </source>
</evidence>
<dbReference type="PANTHER" id="PTHR14025:SF20">
    <property type="entry name" value="FANCONI ANEMIA GROUP M PROTEIN"/>
    <property type="match status" value="1"/>
</dbReference>
<dbReference type="GO" id="GO:0005524">
    <property type="term" value="F:ATP binding"/>
    <property type="evidence" value="ECO:0007669"/>
    <property type="project" value="UniProtKB-KW"/>
</dbReference>
<dbReference type="GO" id="GO:0045003">
    <property type="term" value="P:double-strand break repair via synthesis-dependent strand annealing"/>
    <property type="evidence" value="ECO:0007669"/>
    <property type="project" value="TreeGrafter"/>
</dbReference>
<evidence type="ECO:0000256" key="8">
    <source>
        <dbReference type="SAM" id="MobiDB-lite"/>
    </source>
</evidence>
<feature type="region of interest" description="Disordered" evidence="8">
    <location>
        <begin position="1062"/>
        <end position="1113"/>
    </location>
</feature>
<evidence type="ECO:0000256" key="2">
    <source>
        <dbReference type="ARBA" id="ARBA00009889"/>
    </source>
</evidence>
<dbReference type="CDD" id="cd18801">
    <property type="entry name" value="SF2_C_FANCM_Hef"/>
    <property type="match status" value="1"/>
</dbReference>
<dbReference type="InterPro" id="IPR011545">
    <property type="entry name" value="DEAD/DEAH_box_helicase_dom"/>
</dbReference>
<feature type="compositionally biased region" description="Basic and acidic residues" evidence="8">
    <location>
        <begin position="1"/>
        <end position="10"/>
    </location>
</feature>
<dbReference type="GO" id="GO:0043138">
    <property type="term" value="F:3'-5' DNA helicase activity"/>
    <property type="evidence" value="ECO:0007669"/>
    <property type="project" value="InterPro"/>
</dbReference>
<evidence type="ECO:0000259" key="10">
    <source>
        <dbReference type="PROSITE" id="PS51194"/>
    </source>
</evidence>
<dbReference type="STRING" id="48709.A0A1D2MAC2"/>
<keyword evidence="4" id="KW-0378">Hydrolase</keyword>
<feature type="region of interest" description="Disordered" evidence="8">
    <location>
        <begin position="696"/>
        <end position="722"/>
    </location>
</feature>
<dbReference type="GO" id="GO:0036297">
    <property type="term" value="P:interstrand cross-link repair"/>
    <property type="evidence" value="ECO:0007669"/>
    <property type="project" value="TreeGrafter"/>
</dbReference>
<accession>A0A1D2MAC2</accession>
<dbReference type="GO" id="GO:0005634">
    <property type="term" value="C:nucleus"/>
    <property type="evidence" value="ECO:0007669"/>
    <property type="project" value="UniProtKB-SubCell"/>
</dbReference>
<keyword evidence="6" id="KW-0067">ATP-binding</keyword>
<comment type="subcellular location">
    <subcellularLocation>
        <location evidence="1">Nucleus</location>
    </subcellularLocation>
</comment>
<dbReference type="Proteomes" id="UP000094527">
    <property type="component" value="Unassembled WGS sequence"/>
</dbReference>
<comment type="caution">
    <text evidence="11">The sequence shown here is derived from an EMBL/GenBank/DDBJ whole genome shotgun (WGS) entry which is preliminary data.</text>
</comment>
<dbReference type="AlphaFoldDB" id="A0A1D2MAC2"/>
<keyword evidence="12" id="KW-1185">Reference proteome</keyword>
<feature type="region of interest" description="Disordered" evidence="8">
    <location>
        <begin position="877"/>
        <end position="901"/>
    </location>
</feature>
<dbReference type="EMBL" id="LJIJ01002284">
    <property type="protein sequence ID" value="ODM89935.1"/>
    <property type="molecule type" value="Genomic_DNA"/>
</dbReference>
<evidence type="ECO:0000256" key="1">
    <source>
        <dbReference type="ARBA" id="ARBA00004123"/>
    </source>
</evidence>
<keyword evidence="7" id="KW-0539">Nucleus</keyword>
<evidence type="ECO:0000256" key="4">
    <source>
        <dbReference type="ARBA" id="ARBA00022801"/>
    </source>
</evidence>
<dbReference type="InterPro" id="IPR001650">
    <property type="entry name" value="Helicase_C-like"/>
</dbReference>
<reference evidence="11 12" key="1">
    <citation type="journal article" date="2016" name="Genome Biol. Evol.">
        <title>Gene Family Evolution Reflects Adaptation to Soil Environmental Stressors in the Genome of the Collembolan Orchesella cincta.</title>
        <authorList>
            <person name="Faddeeva-Vakhrusheva A."/>
            <person name="Derks M.F."/>
            <person name="Anvar S.Y."/>
            <person name="Agamennone V."/>
            <person name="Suring W."/>
            <person name="Smit S."/>
            <person name="van Straalen N.M."/>
            <person name="Roelofs D."/>
        </authorList>
    </citation>
    <scope>NUCLEOTIDE SEQUENCE [LARGE SCALE GENOMIC DNA]</scope>
    <source>
        <tissue evidence="11">Mixed pool</tissue>
    </source>
</reference>
<dbReference type="SMART" id="SM00487">
    <property type="entry name" value="DEXDc"/>
    <property type="match status" value="1"/>
</dbReference>
<proteinExistence type="inferred from homology"/>
<evidence type="ECO:0000256" key="7">
    <source>
        <dbReference type="ARBA" id="ARBA00023242"/>
    </source>
</evidence>
<dbReference type="Pfam" id="PF00271">
    <property type="entry name" value="Helicase_C"/>
    <property type="match status" value="1"/>
</dbReference>
<comment type="similarity">
    <text evidence="2">Belongs to the DEAD box helicase family. DEAH subfamily. FANCM sub-subfamily.</text>
</comment>
<dbReference type="InterPro" id="IPR014001">
    <property type="entry name" value="Helicase_ATP-bd"/>
</dbReference>
<dbReference type="FunFam" id="3.40.50.300:FF:000861">
    <property type="entry name" value="Fanconi anemia, complementation group M"/>
    <property type="match status" value="1"/>
</dbReference>
<gene>
    <name evidence="11" type="ORF">Ocin01_16747</name>
</gene>
<dbReference type="SUPFAM" id="SSF52540">
    <property type="entry name" value="P-loop containing nucleoside triphosphate hydrolases"/>
    <property type="match status" value="1"/>
</dbReference>
<name>A0A1D2MAC2_ORCCI</name>
<dbReference type="Gene3D" id="3.40.50.300">
    <property type="entry name" value="P-loop containing nucleotide triphosphate hydrolases"/>
    <property type="match status" value="2"/>
</dbReference>
<dbReference type="Gene3D" id="1.20.1320.20">
    <property type="entry name" value="hef helicase domain"/>
    <property type="match status" value="1"/>
</dbReference>
<dbReference type="Pfam" id="PF00270">
    <property type="entry name" value="DEAD"/>
    <property type="match status" value="1"/>
</dbReference>
<keyword evidence="5" id="KW-0347">Helicase</keyword>
<dbReference type="CDD" id="cd12091">
    <property type="entry name" value="FANCM_ID"/>
    <property type="match status" value="1"/>
</dbReference>
<dbReference type="CDD" id="cd18033">
    <property type="entry name" value="DEXDc_FANCM"/>
    <property type="match status" value="1"/>
</dbReference>
<keyword evidence="3" id="KW-0547">Nucleotide-binding</keyword>